<dbReference type="NCBIfam" id="TIGR00745">
    <property type="entry name" value="apbA_panE"/>
    <property type="match status" value="1"/>
</dbReference>
<dbReference type="GO" id="GO:0015940">
    <property type="term" value="P:pantothenate biosynthetic process"/>
    <property type="evidence" value="ECO:0007669"/>
    <property type="project" value="UniProtKB-UniPathway"/>
</dbReference>
<dbReference type="InterPro" id="IPR003710">
    <property type="entry name" value="ApbA"/>
</dbReference>
<dbReference type="EMBL" id="RKMK01000086">
    <property type="protein sequence ID" value="RXG83973.1"/>
    <property type="molecule type" value="Genomic_DNA"/>
</dbReference>
<keyword evidence="8 11" id="KW-0560">Oxidoreductase</keyword>
<reference evidence="14 15" key="1">
    <citation type="submission" date="2018-11" db="EMBL/GenBank/DDBJ databases">
        <title>Bradyrhizobium sp. nov., isolated from effective nodules of peanut in China.</title>
        <authorList>
            <person name="Li Y."/>
        </authorList>
    </citation>
    <scope>NUCLEOTIDE SEQUENCE [LARGE SCALE GENOMIC DNA]</scope>
    <source>
        <strain evidence="14 15">CCBAU 51770</strain>
    </source>
</reference>
<evidence type="ECO:0000256" key="1">
    <source>
        <dbReference type="ARBA" id="ARBA00002919"/>
    </source>
</evidence>
<protein>
    <recommendedName>
        <fullName evidence="5 11">2-dehydropantoate 2-reductase</fullName>
        <ecNumber evidence="4 11">1.1.1.169</ecNumber>
    </recommendedName>
    <alternativeName>
        <fullName evidence="9 11">Ketopantoate reductase</fullName>
    </alternativeName>
</protein>
<keyword evidence="6 11" id="KW-0566">Pantothenate biosynthesis</keyword>
<evidence type="ECO:0000256" key="9">
    <source>
        <dbReference type="ARBA" id="ARBA00032024"/>
    </source>
</evidence>
<dbReference type="RefSeq" id="WP_128936284.1">
    <property type="nucleotide sequence ID" value="NZ_CP022221.1"/>
</dbReference>
<dbReference type="Pfam" id="PF02558">
    <property type="entry name" value="ApbA"/>
    <property type="match status" value="1"/>
</dbReference>
<dbReference type="UniPathway" id="UPA00028">
    <property type="reaction ID" value="UER00004"/>
</dbReference>
<evidence type="ECO:0000256" key="2">
    <source>
        <dbReference type="ARBA" id="ARBA00004994"/>
    </source>
</evidence>
<dbReference type="SUPFAM" id="SSF48179">
    <property type="entry name" value="6-phosphogluconate dehydrogenase C-terminal domain-like"/>
    <property type="match status" value="1"/>
</dbReference>
<dbReference type="InterPro" id="IPR013328">
    <property type="entry name" value="6PGD_dom2"/>
</dbReference>
<evidence type="ECO:0000256" key="3">
    <source>
        <dbReference type="ARBA" id="ARBA00007870"/>
    </source>
</evidence>
<evidence type="ECO:0000256" key="5">
    <source>
        <dbReference type="ARBA" id="ARBA00019465"/>
    </source>
</evidence>
<dbReference type="PANTHER" id="PTHR21708">
    <property type="entry name" value="PROBABLE 2-DEHYDROPANTOATE 2-REDUCTASE"/>
    <property type="match status" value="1"/>
</dbReference>
<feature type="domain" description="Ketopantoate reductase N-terminal" evidence="12">
    <location>
        <begin position="3"/>
        <end position="150"/>
    </location>
</feature>
<dbReference type="InterPro" id="IPR051402">
    <property type="entry name" value="KPR-Related"/>
</dbReference>
<comment type="caution">
    <text evidence="14">The sequence shown here is derived from an EMBL/GenBank/DDBJ whole genome shotgun (WGS) entry which is preliminary data.</text>
</comment>
<evidence type="ECO:0000313" key="14">
    <source>
        <dbReference type="EMBL" id="RXG83973.1"/>
    </source>
</evidence>
<comment type="pathway">
    <text evidence="2 11">Cofactor biosynthesis; (R)-pantothenate biosynthesis; (R)-pantoate from 3-methyl-2-oxobutanoate: step 2/2.</text>
</comment>
<dbReference type="FunFam" id="3.40.50.720:FF:000307">
    <property type="entry name" value="2-dehydropantoate 2-reductase"/>
    <property type="match status" value="1"/>
</dbReference>
<dbReference type="InterPro" id="IPR036291">
    <property type="entry name" value="NAD(P)-bd_dom_sf"/>
</dbReference>
<evidence type="ECO:0000313" key="15">
    <source>
        <dbReference type="Proteomes" id="UP000290174"/>
    </source>
</evidence>
<gene>
    <name evidence="14" type="ORF">EAS61_40350</name>
</gene>
<accession>A0A4Q0Q5E3</accession>
<name>A0A4Q0Q5E3_9BRAD</name>
<evidence type="ECO:0000256" key="10">
    <source>
        <dbReference type="ARBA" id="ARBA00048793"/>
    </source>
</evidence>
<dbReference type="EC" id="1.1.1.169" evidence="4 11"/>
<evidence type="ECO:0000256" key="8">
    <source>
        <dbReference type="ARBA" id="ARBA00023002"/>
    </source>
</evidence>
<comment type="similarity">
    <text evidence="3 11">Belongs to the ketopantoate reductase family.</text>
</comment>
<evidence type="ECO:0000256" key="7">
    <source>
        <dbReference type="ARBA" id="ARBA00022857"/>
    </source>
</evidence>
<dbReference type="Proteomes" id="UP000290174">
    <property type="component" value="Unassembled WGS sequence"/>
</dbReference>
<proteinExistence type="inferred from homology"/>
<dbReference type="InterPro" id="IPR013752">
    <property type="entry name" value="KPA_reductase"/>
</dbReference>
<dbReference type="Pfam" id="PF08546">
    <property type="entry name" value="ApbA_C"/>
    <property type="match status" value="1"/>
</dbReference>
<dbReference type="SUPFAM" id="SSF51735">
    <property type="entry name" value="NAD(P)-binding Rossmann-fold domains"/>
    <property type="match status" value="1"/>
</dbReference>
<evidence type="ECO:0000256" key="11">
    <source>
        <dbReference type="RuleBase" id="RU362068"/>
    </source>
</evidence>
<dbReference type="AlphaFoldDB" id="A0A4Q0Q5E3"/>
<organism evidence="14 15">
    <name type="scientific">Bradyrhizobium zhanjiangense</name>
    <dbReference type="NCBI Taxonomy" id="1325107"/>
    <lineage>
        <taxon>Bacteria</taxon>
        <taxon>Pseudomonadati</taxon>
        <taxon>Pseudomonadota</taxon>
        <taxon>Alphaproteobacteria</taxon>
        <taxon>Hyphomicrobiales</taxon>
        <taxon>Nitrobacteraceae</taxon>
        <taxon>Bradyrhizobium</taxon>
    </lineage>
</organism>
<evidence type="ECO:0000256" key="4">
    <source>
        <dbReference type="ARBA" id="ARBA00013014"/>
    </source>
</evidence>
<dbReference type="InterPro" id="IPR008927">
    <property type="entry name" value="6-PGluconate_DH-like_C_sf"/>
</dbReference>
<dbReference type="GO" id="GO:0005737">
    <property type="term" value="C:cytoplasm"/>
    <property type="evidence" value="ECO:0007669"/>
    <property type="project" value="TreeGrafter"/>
</dbReference>
<keyword evidence="7 11" id="KW-0521">NADP</keyword>
<evidence type="ECO:0000259" key="13">
    <source>
        <dbReference type="Pfam" id="PF08546"/>
    </source>
</evidence>
<dbReference type="GO" id="GO:0008677">
    <property type="term" value="F:2-dehydropantoate 2-reductase activity"/>
    <property type="evidence" value="ECO:0007669"/>
    <property type="project" value="UniProtKB-EC"/>
</dbReference>
<comment type="catalytic activity">
    <reaction evidence="10 11">
        <text>(R)-pantoate + NADP(+) = 2-dehydropantoate + NADPH + H(+)</text>
        <dbReference type="Rhea" id="RHEA:16233"/>
        <dbReference type="ChEBI" id="CHEBI:11561"/>
        <dbReference type="ChEBI" id="CHEBI:15378"/>
        <dbReference type="ChEBI" id="CHEBI:15980"/>
        <dbReference type="ChEBI" id="CHEBI:57783"/>
        <dbReference type="ChEBI" id="CHEBI:58349"/>
        <dbReference type="EC" id="1.1.1.169"/>
    </reaction>
</comment>
<dbReference type="Gene3D" id="3.40.50.720">
    <property type="entry name" value="NAD(P)-binding Rossmann-like Domain"/>
    <property type="match status" value="1"/>
</dbReference>
<comment type="function">
    <text evidence="1 11">Catalyzes the NADPH-dependent reduction of ketopantoate into pantoic acid.</text>
</comment>
<dbReference type="InterPro" id="IPR013332">
    <property type="entry name" value="KPR_N"/>
</dbReference>
<feature type="domain" description="Ketopantoate reductase C-terminal" evidence="13">
    <location>
        <begin position="176"/>
        <end position="296"/>
    </location>
</feature>
<sequence length="311" mass="33398">MRIAVFGTGGAGGYFGAQLALAGEDVVFIARGDHLRAIRANGLRLETPSGETLVRARATDNPAEARNVGAVLVGVKAWQVIDAANAIRPLVGPDTVIVPLQNGVEAASELMAVFASNTLGGMCGTLSFIVGPGHIRSVGGQNFIKFGEIDNRRTERVERLRQCFAHAKVSVEVPANIVKALWDKFLMVTSFGGVGSITRAPIGVTRAIPETRRLLEQCLQEALTVAKARNVPMADTAVADTMKFYDALPTNATTSLQRDIAVGKQSELDYWNGAIVRLGREVAVPTPANQFIYDCLLPSELRARRKINFSI</sequence>
<dbReference type="PANTHER" id="PTHR21708:SF26">
    <property type="entry name" value="2-DEHYDROPANTOATE 2-REDUCTASE"/>
    <property type="match status" value="1"/>
</dbReference>
<evidence type="ECO:0000256" key="6">
    <source>
        <dbReference type="ARBA" id="ARBA00022655"/>
    </source>
</evidence>
<dbReference type="Gene3D" id="1.10.1040.10">
    <property type="entry name" value="N-(1-d-carboxylethyl)-l-norvaline Dehydrogenase, domain 2"/>
    <property type="match status" value="1"/>
</dbReference>
<evidence type="ECO:0000259" key="12">
    <source>
        <dbReference type="Pfam" id="PF02558"/>
    </source>
</evidence>